<sequence length="490" mass="53955">MLLRSCLRQFQGVALQKSLVIITLLVVVSIFVYALRHTQHVQPAGRSGLQTPGRFQPEYAADSELSNRLRNHTDPASATVANYSEEGVSEKSKPNNSNDHPVVGNVSVESFPVRPLLVLFTTWIARSYKTDIHNNVLRTWRLWRPHVRPLLFSEQSLLPPAHSHSFLPPTVTPSSRPQSLLPPTHSHSFLPPTVTPSSRPQSLLPPAHSHSFLPPTVTPSSRPQSLLPPTHSQAQGTLSFDSDCLSFCDSGTLPPPSVACGGVPILRDMFLAAMAKYPQTQLFGFVNGDLLLGTGLLVTMETVSRERKMREGPVLLILRRYNLDFTGRSAVDDLHEVDEMRAKAHAVSDGSSDGFFTNRLFPWRHMPDVVPGRLGVAMWLVAAARALNITVIDVTPTVTAIHMTSSMGGHESHHHPNKTCNRKLYVRTGIKPSNYGCGWIHCAPWQTVSSGGGDVRGVEIVAKKQLRGICYNCYLNTSLLSLTPERDYSG</sequence>
<dbReference type="EMBL" id="JACVVK020000373">
    <property type="protein sequence ID" value="KAK7476530.1"/>
    <property type="molecule type" value="Genomic_DNA"/>
</dbReference>
<accession>A0ABD0JPA7</accession>
<name>A0ABD0JPA7_9CAEN</name>
<evidence type="ECO:0008006" key="5">
    <source>
        <dbReference type="Google" id="ProtNLM"/>
    </source>
</evidence>
<feature type="transmembrane region" description="Helical" evidence="2">
    <location>
        <begin position="12"/>
        <end position="35"/>
    </location>
</feature>
<proteinExistence type="predicted"/>
<evidence type="ECO:0000256" key="2">
    <source>
        <dbReference type="SAM" id="Phobius"/>
    </source>
</evidence>
<reference evidence="3 4" key="1">
    <citation type="journal article" date="2023" name="Sci. Data">
        <title>Genome assembly of the Korean intertidal mud-creeper Batillaria attramentaria.</title>
        <authorList>
            <person name="Patra A.K."/>
            <person name="Ho P.T."/>
            <person name="Jun S."/>
            <person name="Lee S.J."/>
            <person name="Kim Y."/>
            <person name="Won Y.J."/>
        </authorList>
    </citation>
    <scope>NUCLEOTIDE SEQUENCE [LARGE SCALE GENOMIC DNA]</scope>
    <source>
        <strain evidence="3">Wonlab-2016</strain>
    </source>
</reference>
<keyword evidence="2" id="KW-0812">Transmembrane</keyword>
<dbReference type="Proteomes" id="UP001519460">
    <property type="component" value="Unassembled WGS sequence"/>
</dbReference>
<feature type="region of interest" description="Disordered" evidence="1">
    <location>
        <begin position="168"/>
        <end position="234"/>
    </location>
</feature>
<keyword evidence="2" id="KW-0472">Membrane</keyword>
<comment type="caution">
    <text evidence="3">The sequence shown here is derived from an EMBL/GenBank/DDBJ whole genome shotgun (WGS) entry which is preliminary data.</text>
</comment>
<gene>
    <name evidence="3" type="ORF">BaRGS_00032210</name>
</gene>
<protein>
    <recommendedName>
        <fullName evidence="5">Transmembrane protein</fullName>
    </recommendedName>
</protein>
<dbReference type="AlphaFoldDB" id="A0ABD0JPA7"/>
<keyword evidence="2" id="KW-1133">Transmembrane helix</keyword>
<evidence type="ECO:0000256" key="1">
    <source>
        <dbReference type="SAM" id="MobiDB-lite"/>
    </source>
</evidence>
<evidence type="ECO:0000313" key="4">
    <source>
        <dbReference type="Proteomes" id="UP001519460"/>
    </source>
</evidence>
<feature type="non-terminal residue" evidence="3">
    <location>
        <position position="490"/>
    </location>
</feature>
<evidence type="ECO:0000313" key="3">
    <source>
        <dbReference type="EMBL" id="KAK7476530.1"/>
    </source>
</evidence>
<organism evidence="3 4">
    <name type="scientific">Batillaria attramentaria</name>
    <dbReference type="NCBI Taxonomy" id="370345"/>
    <lineage>
        <taxon>Eukaryota</taxon>
        <taxon>Metazoa</taxon>
        <taxon>Spiralia</taxon>
        <taxon>Lophotrochozoa</taxon>
        <taxon>Mollusca</taxon>
        <taxon>Gastropoda</taxon>
        <taxon>Caenogastropoda</taxon>
        <taxon>Sorbeoconcha</taxon>
        <taxon>Cerithioidea</taxon>
        <taxon>Batillariidae</taxon>
        <taxon>Batillaria</taxon>
    </lineage>
</organism>
<keyword evidence="4" id="KW-1185">Reference proteome</keyword>